<dbReference type="SMART" id="SM00388">
    <property type="entry name" value="HisKA"/>
    <property type="match status" value="1"/>
</dbReference>
<dbReference type="CDD" id="cd00082">
    <property type="entry name" value="HisKA"/>
    <property type="match status" value="1"/>
</dbReference>
<feature type="domain" description="Histidine kinase" evidence="18">
    <location>
        <begin position="377"/>
        <end position="602"/>
    </location>
</feature>
<sequence length="744" mass="84607">MKRLWEKGKKQILSVFMSGTIIFLTFAMYNTYQAYRRMIVEQQQQNLMLITRAVSQNLELNISEQLRQISILIQTPGFLDAMETHYRTGETEKIKEYIFSYMLSDQSGPSRMYLLYPNGEPIFHYNQYPFLEKFDESLLQLENSALESTTGIGVVFPISEHHYGLSLINSVYSGGRYLGAVVSVMDLENLYQKYVLPLNVGGMGYITVKDEQGIMIMHPNEKMLGFNYRRDIKDFEELKQYDSLREMLGIQYTREEGMAIYDSYANGVMPADKEISAFSRMNLQGTSWYISAVMPYNQAVSAEFENLRKFGILFGAVLLIVLAASVIIYSLMKNRQKLELETVYLREINDTLEELHQSREEARHYQKLTTIGTLAGGIAHEFNNLLTPILGYAEFLKEQLGKENEYYQDIDEVHKAGVRAKEIVEQILPFSRKETDTTEYRPLNLDAVIRDAVKMVSLISPSNIGLKVLLDDCEANVYGNATQLHQVLLNLYTNAIHSMEGKGGMLTISTRRLKTDQLPEEYRQIAGTEYVEVSVADTGCGMKEEILRQIFSPFFTTKEAGEGTGLGLSVVQDILISHSGFVRVESTPEEGSCFYIYLPVSAGRSAVQAAVVEPKRELTTEISLLLVDDEERVVRYITRRLERSGYHVDAYADPLKALEALEQNPERWNAVVVDYMMPQMKGTMLAQRIKIRRPDIGIIMVTGLVESDALQLKQAGVVDSILVKPINYNMLIQEIKKAAGKERI</sequence>
<dbReference type="InterPro" id="IPR036890">
    <property type="entry name" value="HATPase_C_sf"/>
</dbReference>
<protein>
    <recommendedName>
        <fullName evidence="4">Stage 0 sporulation protein A homolog</fullName>
        <ecNumber evidence="3">2.7.13.3</ecNumber>
    </recommendedName>
</protein>
<dbReference type="GO" id="GO:0000155">
    <property type="term" value="F:phosphorelay sensor kinase activity"/>
    <property type="evidence" value="ECO:0007669"/>
    <property type="project" value="InterPro"/>
</dbReference>
<accession>A0A084JH75</accession>
<dbReference type="Proteomes" id="UP000028525">
    <property type="component" value="Unassembled WGS sequence"/>
</dbReference>
<evidence type="ECO:0000256" key="14">
    <source>
        <dbReference type="ARBA" id="ARBA00023136"/>
    </source>
</evidence>
<organism evidence="20 21">
    <name type="scientific">Lacrimispora celerecrescens</name>
    <dbReference type="NCBI Taxonomy" id="29354"/>
    <lineage>
        <taxon>Bacteria</taxon>
        <taxon>Bacillati</taxon>
        <taxon>Bacillota</taxon>
        <taxon>Clostridia</taxon>
        <taxon>Lachnospirales</taxon>
        <taxon>Lachnospiraceae</taxon>
        <taxon>Lacrimispora</taxon>
    </lineage>
</organism>
<keyword evidence="7" id="KW-0808">Transferase</keyword>
<dbReference type="OrthoDB" id="9784397at2"/>
<dbReference type="PANTHER" id="PTHR43065:SF46">
    <property type="entry name" value="C4-DICARBOXYLATE TRANSPORT SENSOR PROTEIN DCTB"/>
    <property type="match status" value="1"/>
</dbReference>
<dbReference type="EC" id="2.7.13.3" evidence="3"/>
<dbReference type="InterPro" id="IPR004358">
    <property type="entry name" value="Sig_transdc_His_kin-like_C"/>
</dbReference>
<evidence type="ECO:0000256" key="3">
    <source>
        <dbReference type="ARBA" id="ARBA00012438"/>
    </source>
</evidence>
<reference evidence="20 21" key="1">
    <citation type="submission" date="2014-07" db="EMBL/GenBank/DDBJ databases">
        <title>Draft genome of Clostridium celerecrescens 152B isolated from sediments associated with methane hydrate from Krishna Godavari basin.</title>
        <authorList>
            <person name="Honkalas V.S."/>
            <person name="Dabir A.P."/>
            <person name="Arora P."/>
            <person name="Dhakephalkar P.K."/>
        </authorList>
    </citation>
    <scope>NUCLEOTIDE SEQUENCE [LARGE SCALE GENOMIC DNA]</scope>
    <source>
        <strain evidence="20 21">152B</strain>
    </source>
</reference>
<evidence type="ECO:0000313" key="20">
    <source>
        <dbReference type="EMBL" id="KEZ88309.1"/>
    </source>
</evidence>
<keyword evidence="8 17" id="KW-0812">Transmembrane</keyword>
<evidence type="ECO:0000256" key="15">
    <source>
        <dbReference type="ARBA" id="ARBA00024867"/>
    </source>
</evidence>
<keyword evidence="13" id="KW-0902">Two-component regulatory system</keyword>
<keyword evidence="14 17" id="KW-0472">Membrane</keyword>
<evidence type="ECO:0000259" key="19">
    <source>
        <dbReference type="PROSITE" id="PS50110"/>
    </source>
</evidence>
<dbReference type="SUPFAM" id="SSF52172">
    <property type="entry name" value="CheY-like"/>
    <property type="match status" value="1"/>
</dbReference>
<evidence type="ECO:0000256" key="11">
    <source>
        <dbReference type="ARBA" id="ARBA00022840"/>
    </source>
</evidence>
<evidence type="ECO:0000256" key="17">
    <source>
        <dbReference type="SAM" id="Phobius"/>
    </source>
</evidence>
<dbReference type="STRING" id="29354.IO98_18975"/>
<dbReference type="Gene3D" id="3.30.565.10">
    <property type="entry name" value="Histidine kinase-like ATPase, C-terminal domain"/>
    <property type="match status" value="1"/>
</dbReference>
<comment type="caution">
    <text evidence="20">The sequence shown here is derived from an EMBL/GenBank/DDBJ whole genome shotgun (WGS) entry which is preliminary data.</text>
</comment>
<evidence type="ECO:0000256" key="8">
    <source>
        <dbReference type="ARBA" id="ARBA00022692"/>
    </source>
</evidence>
<dbReference type="PRINTS" id="PR00344">
    <property type="entry name" value="BCTRLSENSOR"/>
</dbReference>
<dbReference type="InterPro" id="IPR011006">
    <property type="entry name" value="CheY-like_superfamily"/>
</dbReference>
<evidence type="ECO:0000313" key="21">
    <source>
        <dbReference type="Proteomes" id="UP000028525"/>
    </source>
</evidence>
<keyword evidence="12 17" id="KW-1133">Transmembrane helix</keyword>
<evidence type="ECO:0000256" key="13">
    <source>
        <dbReference type="ARBA" id="ARBA00023012"/>
    </source>
</evidence>
<evidence type="ECO:0000256" key="16">
    <source>
        <dbReference type="PROSITE-ProRule" id="PRU00169"/>
    </source>
</evidence>
<keyword evidence="6 16" id="KW-0597">Phosphoprotein</keyword>
<dbReference type="InterPro" id="IPR003594">
    <property type="entry name" value="HATPase_dom"/>
</dbReference>
<evidence type="ECO:0000256" key="10">
    <source>
        <dbReference type="ARBA" id="ARBA00022777"/>
    </source>
</evidence>
<comment type="function">
    <text evidence="15">May play the central regulatory role in sporulation. It may be an element of the effector pathway responsible for the activation of sporulation genes in response to nutritional stress. Spo0A may act in concert with spo0H (a sigma factor) to control the expression of some genes that are critical to the sporulation process.</text>
</comment>
<keyword evidence="5" id="KW-1003">Cell membrane</keyword>
<dbReference type="AlphaFoldDB" id="A0A084JH75"/>
<evidence type="ECO:0000256" key="2">
    <source>
        <dbReference type="ARBA" id="ARBA00004651"/>
    </source>
</evidence>
<dbReference type="PROSITE" id="PS50109">
    <property type="entry name" value="HIS_KIN"/>
    <property type="match status" value="1"/>
</dbReference>
<dbReference type="SMART" id="SM00387">
    <property type="entry name" value="HATPase_c"/>
    <property type="match status" value="1"/>
</dbReference>
<evidence type="ECO:0000256" key="9">
    <source>
        <dbReference type="ARBA" id="ARBA00022741"/>
    </source>
</evidence>
<dbReference type="Gene3D" id="3.30.450.20">
    <property type="entry name" value="PAS domain"/>
    <property type="match status" value="1"/>
</dbReference>
<feature type="modified residue" description="4-aspartylphosphate" evidence="16">
    <location>
        <position position="674"/>
    </location>
</feature>
<keyword evidence="9" id="KW-0547">Nucleotide-binding</keyword>
<keyword evidence="11" id="KW-0067">ATP-binding</keyword>
<dbReference type="SUPFAM" id="SSF55874">
    <property type="entry name" value="ATPase domain of HSP90 chaperone/DNA topoisomerase II/histidine kinase"/>
    <property type="match status" value="1"/>
</dbReference>
<dbReference type="Gene3D" id="1.10.287.130">
    <property type="match status" value="1"/>
</dbReference>
<evidence type="ECO:0000256" key="6">
    <source>
        <dbReference type="ARBA" id="ARBA00022553"/>
    </source>
</evidence>
<evidence type="ECO:0000256" key="1">
    <source>
        <dbReference type="ARBA" id="ARBA00000085"/>
    </source>
</evidence>
<comment type="catalytic activity">
    <reaction evidence="1">
        <text>ATP + protein L-histidine = ADP + protein N-phospho-L-histidine.</text>
        <dbReference type="EC" id="2.7.13.3"/>
    </reaction>
</comment>
<dbReference type="GO" id="GO:0005886">
    <property type="term" value="C:plasma membrane"/>
    <property type="evidence" value="ECO:0007669"/>
    <property type="project" value="UniProtKB-SubCell"/>
</dbReference>
<evidence type="ECO:0000259" key="18">
    <source>
        <dbReference type="PROSITE" id="PS50109"/>
    </source>
</evidence>
<dbReference type="Pfam" id="PF02518">
    <property type="entry name" value="HATPase_c"/>
    <property type="match status" value="1"/>
</dbReference>
<evidence type="ECO:0000256" key="5">
    <source>
        <dbReference type="ARBA" id="ARBA00022475"/>
    </source>
</evidence>
<dbReference type="SUPFAM" id="SSF47384">
    <property type="entry name" value="Homodimeric domain of signal transducing histidine kinase"/>
    <property type="match status" value="1"/>
</dbReference>
<feature type="transmembrane region" description="Helical" evidence="17">
    <location>
        <begin position="310"/>
        <end position="331"/>
    </location>
</feature>
<dbReference type="EMBL" id="JPME01000025">
    <property type="protein sequence ID" value="KEZ88309.1"/>
    <property type="molecule type" value="Genomic_DNA"/>
</dbReference>
<dbReference type="InterPro" id="IPR003661">
    <property type="entry name" value="HisK_dim/P_dom"/>
</dbReference>
<comment type="subcellular location">
    <subcellularLocation>
        <location evidence="2">Cell membrane</location>
        <topology evidence="2">Multi-pass membrane protein</topology>
    </subcellularLocation>
</comment>
<dbReference type="Pfam" id="PF00512">
    <property type="entry name" value="HisKA"/>
    <property type="match status" value="1"/>
</dbReference>
<feature type="domain" description="Response regulatory" evidence="19">
    <location>
        <begin position="623"/>
        <end position="739"/>
    </location>
</feature>
<keyword evidence="21" id="KW-1185">Reference proteome</keyword>
<evidence type="ECO:0000256" key="7">
    <source>
        <dbReference type="ARBA" id="ARBA00022679"/>
    </source>
</evidence>
<dbReference type="RefSeq" id="WP_038283761.1">
    <property type="nucleotide sequence ID" value="NZ_JPME01000025.1"/>
</dbReference>
<dbReference type="InterPro" id="IPR005467">
    <property type="entry name" value="His_kinase_dom"/>
</dbReference>
<dbReference type="InterPro" id="IPR033479">
    <property type="entry name" value="dCache_1"/>
</dbReference>
<evidence type="ECO:0000256" key="4">
    <source>
        <dbReference type="ARBA" id="ARBA00018672"/>
    </source>
</evidence>
<feature type="transmembrane region" description="Helical" evidence="17">
    <location>
        <begin position="12"/>
        <end position="32"/>
    </location>
</feature>
<gene>
    <name evidence="20" type="ORF">IO98_18975</name>
</gene>
<dbReference type="Gene3D" id="3.40.50.2300">
    <property type="match status" value="1"/>
</dbReference>
<dbReference type="Pfam" id="PF00072">
    <property type="entry name" value="Response_reg"/>
    <property type="match status" value="1"/>
</dbReference>
<evidence type="ECO:0000256" key="12">
    <source>
        <dbReference type="ARBA" id="ARBA00022989"/>
    </source>
</evidence>
<dbReference type="Pfam" id="PF02743">
    <property type="entry name" value="dCache_1"/>
    <property type="match status" value="1"/>
</dbReference>
<keyword evidence="10" id="KW-0418">Kinase</keyword>
<dbReference type="PANTHER" id="PTHR43065">
    <property type="entry name" value="SENSOR HISTIDINE KINASE"/>
    <property type="match status" value="1"/>
</dbReference>
<dbReference type="GO" id="GO:0005524">
    <property type="term" value="F:ATP binding"/>
    <property type="evidence" value="ECO:0007669"/>
    <property type="project" value="UniProtKB-KW"/>
</dbReference>
<dbReference type="CDD" id="cd00156">
    <property type="entry name" value="REC"/>
    <property type="match status" value="1"/>
</dbReference>
<name>A0A084JH75_9FIRM</name>
<dbReference type="SMART" id="SM00448">
    <property type="entry name" value="REC"/>
    <property type="match status" value="1"/>
</dbReference>
<dbReference type="PROSITE" id="PS50110">
    <property type="entry name" value="RESPONSE_REGULATORY"/>
    <property type="match status" value="1"/>
</dbReference>
<proteinExistence type="predicted"/>
<dbReference type="InterPro" id="IPR036097">
    <property type="entry name" value="HisK_dim/P_sf"/>
</dbReference>
<dbReference type="InterPro" id="IPR001789">
    <property type="entry name" value="Sig_transdc_resp-reg_receiver"/>
</dbReference>